<dbReference type="EMBL" id="JBFAKC010000016">
    <property type="protein sequence ID" value="MEV0711651.1"/>
    <property type="molecule type" value="Genomic_DNA"/>
</dbReference>
<dbReference type="InterPro" id="IPR000572">
    <property type="entry name" value="OxRdtase_Mopterin-bd_dom"/>
</dbReference>
<evidence type="ECO:0000313" key="5">
    <source>
        <dbReference type="Proteomes" id="UP001551695"/>
    </source>
</evidence>
<protein>
    <submittedName>
        <fullName evidence="4">Molybdopterin-dependent oxidoreductase</fullName>
    </submittedName>
</protein>
<comment type="caution">
    <text evidence="4">The sequence shown here is derived from an EMBL/GenBank/DDBJ whole genome shotgun (WGS) entry which is preliminary data.</text>
</comment>
<name>A0ABV3G1T9_9NOCA</name>
<keyword evidence="2" id="KW-0812">Transmembrane</keyword>
<feature type="domain" description="Oxidoreductase molybdopterin-binding" evidence="3">
    <location>
        <begin position="254"/>
        <end position="403"/>
    </location>
</feature>
<dbReference type="SUPFAM" id="SSF81296">
    <property type="entry name" value="E set domains"/>
    <property type="match status" value="1"/>
</dbReference>
<evidence type="ECO:0000256" key="2">
    <source>
        <dbReference type="SAM" id="Phobius"/>
    </source>
</evidence>
<dbReference type="RefSeq" id="WP_357788222.1">
    <property type="nucleotide sequence ID" value="NZ_JBFAKC010000016.1"/>
</dbReference>
<dbReference type="PANTHER" id="PTHR19372">
    <property type="entry name" value="SULFITE REDUCTASE"/>
    <property type="match status" value="1"/>
</dbReference>
<keyword evidence="2" id="KW-0472">Membrane</keyword>
<feature type="transmembrane region" description="Helical" evidence="2">
    <location>
        <begin position="72"/>
        <end position="91"/>
    </location>
</feature>
<reference evidence="4 5" key="1">
    <citation type="submission" date="2024-06" db="EMBL/GenBank/DDBJ databases">
        <title>The Natural Products Discovery Center: Release of the First 8490 Sequenced Strains for Exploring Actinobacteria Biosynthetic Diversity.</title>
        <authorList>
            <person name="Kalkreuter E."/>
            <person name="Kautsar S.A."/>
            <person name="Yang D."/>
            <person name="Bader C.D."/>
            <person name="Teijaro C.N."/>
            <person name="Fluegel L."/>
            <person name="Davis C.M."/>
            <person name="Simpson J.R."/>
            <person name="Lauterbach L."/>
            <person name="Steele A.D."/>
            <person name="Gui C."/>
            <person name="Meng S."/>
            <person name="Li G."/>
            <person name="Viehrig K."/>
            <person name="Ye F."/>
            <person name="Su P."/>
            <person name="Kiefer A.F."/>
            <person name="Nichols A."/>
            <person name="Cepeda A.J."/>
            <person name="Yan W."/>
            <person name="Fan B."/>
            <person name="Jiang Y."/>
            <person name="Adhikari A."/>
            <person name="Zheng C.-J."/>
            <person name="Schuster L."/>
            <person name="Cowan T.M."/>
            <person name="Smanski M.J."/>
            <person name="Chevrette M.G."/>
            <person name="De Carvalho L.P.S."/>
            <person name="Shen B."/>
        </authorList>
    </citation>
    <scope>NUCLEOTIDE SEQUENCE [LARGE SCALE GENOMIC DNA]</scope>
    <source>
        <strain evidence="4 5">NPDC050403</strain>
    </source>
</reference>
<evidence type="ECO:0000259" key="3">
    <source>
        <dbReference type="Pfam" id="PF00174"/>
    </source>
</evidence>
<keyword evidence="2" id="KW-1133">Transmembrane helix</keyword>
<feature type="transmembrane region" description="Helical" evidence="2">
    <location>
        <begin position="12"/>
        <end position="36"/>
    </location>
</feature>
<evidence type="ECO:0000313" key="4">
    <source>
        <dbReference type="EMBL" id="MEV0711651.1"/>
    </source>
</evidence>
<feature type="transmembrane region" description="Helical" evidence="2">
    <location>
        <begin position="182"/>
        <end position="204"/>
    </location>
</feature>
<dbReference type="InterPro" id="IPR014756">
    <property type="entry name" value="Ig_E-set"/>
</dbReference>
<accession>A0ABV3G1T9</accession>
<feature type="region of interest" description="Disordered" evidence="1">
    <location>
        <begin position="149"/>
        <end position="177"/>
    </location>
</feature>
<feature type="transmembrane region" description="Helical" evidence="2">
    <location>
        <begin position="98"/>
        <end position="116"/>
    </location>
</feature>
<organism evidence="4 5">
    <name type="scientific">Nocardia aurea</name>
    <dbReference type="NCBI Taxonomy" id="2144174"/>
    <lineage>
        <taxon>Bacteria</taxon>
        <taxon>Bacillati</taxon>
        <taxon>Actinomycetota</taxon>
        <taxon>Actinomycetes</taxon>
        <taxon>Mycobacteriales</taxon>
        <taxon>Nocardiaceae</taxon>
        <taxon>Nocardia</taxon>
    </lineage>
</organism>
<dbReference type="SUPFAM" id="SSF56524">
    <property type="entry name" value="Oxidoreductase molybdopterin-binding domain"/>
    <property type="match status" value="1"/>
</dbReference>
<dbReference type="Proteomes" id="UP001551695">
    <property type="component" value="Unassembled WGS sequence"/>
</dbReference>
<evidence type="ECO:0000256" key="1">
    <source>
        <dbReference type="SAM" id="MobiDB-lite"/>
    </source>
</evidence>
<keyword evidence="5" id="KW-1185">Reference proteome</keyword>
<dbReference type="InterPro" id="IPR036374">
    <property type="entry name" value="OxRdtase_Mopterin-bd_sf"/>
</dbReference>
<dbReference type="PANTHER" id="PTHR19372:SF7">
    <property type="entry name" value="SULFITE OXIDASE, MITOCHONDRIAL"/>
    <property type="match status" value="1"/>
</dbReference>
<dbReference type="Pfam" id="PF00174">
    <property type="entry name" value="Oxidored_molyb"/>
    <property type="match status" value="1"/>
</dbReference>
<dbReference type="Gene3D" id="3.90.420.10">
    <property type="entry name" value="Oxidoreductase, molybdopterin-binding domain"/>
    <property type="match status" value="1"/>
</dbReference>
<gene>
    <name evidence="4" type="ORF">AB0I48_29245</name>
</gene>
<proteinExistence type="predicted"/>
<dbReference type="Gene3D" id="2.60.40.650">
    <property type="match status" value="1"/>
</dbReference>
<feature type="transmembrane region" description="Helical" evidence="2">
    <location>
        <begin position="122"/>
        <end position="142"/>
    </location>
</feature>
<sequence>MKRPAESAPSISAAVVAGILAAATVLGVGQVIAAVIDPEAAPFFALGGWVVDHTPHTLKDSAIRRFGSNDKLALFLSMSGVMLVGAALIGILERRRPLGSGLLVGFAALVVVAALQRPTVTLWFAAPTALGAVAGVAALRLLRRRAPSRSVVRSTPPERAGAHRRAAPGTGQAGSGPTRRGFLALTAGVGAFALGTAAAGQWIGGRLRDVVADRARFPLPRTAPVAAASELPVRGLTEFVTPNDRFYRVDTALRVPTLRSTDWRLRIHGMVDRELDLDFDDLRARTAVARMITLTCVSNEVGGDLAGTAIWTGYPLADLLAEAGVRPGADLLLSRSVDGFTAGTPVSAVTDGRDALLAVGMNGSPLPIEHGYPARLVVPGLYGYVSATKWVVDLELTRFDRAGAYWTDRGWAALAPIKTASRIDVPAAFATVPAGRVVVAGVAWAQRLGIDRVEVQIDENPWQQAELGTEYSVDTWRQWSWWWDAAPGTHTLRVRAVDRAGAVQTDARARPFPDGSTGWHNRVVTVR</sequence>